<dbReference type="EMBL" id="JADKPN010000011">
    <property type="protein sequence ID" value="MBF4764761.1"/>
    <property type="molecule type" value="Genomic_DNA"/>
</dbReference>
<evidence type="ECO:0000313" key="3">
    <source>
        <dbReference type="Proteomes" id="UP000640489"/>
    </source>
</evidence>
<name>A0A930VFP7_9ACTN</name>
<dbReference type="Proteomes" id="UP000640489">
    <property type="component" value="Unassembled WGS sequence"/>
</dbReference>
<comment type="caution">
    <text evidence="2">The sequence shown here is derived from an EMBL/GenBank/DDBJ whole genome shotgun (WGS) entry which is preliminary data.</text>
</comment>
<keyword evidence="1" id="KW-0472">Membrane</keyword>
<keyword evidence="1" id="KW-1133">Transmembrane helix</keyword>
<protein>
    <recommendedName>
        <fullName evidence="4">DUF3137 domain-containing protein</fullName>
    </recommendedName>
</protein>
<organism evidence="2 3">
    <name type="scientific">Nocardioides islandensis</name>
    <dbReference type="NCBI Taxonomy" id="433663"/>
    <lineage>
        <taxon>Bacteria</taxon>
        <taxon>Bacillati</taxon>
        <taxon>Actinomycetota</taxon>
        <taxon>Actinomycetes</taxon>
        <taxon>Propionibacteriales</taxon>
        <taxon>Nocardioidaceae</taxon>
        <taxon>Nocardioides</taxon>
    </lineage>
</organism>
<accession>A0A930VFP7</accession>
<dbReference type="AlphaFoldDB" id="A0A930VFP7"/>
<dbReference type="RefSeq" id="WP_194707951.1">
    <property type="nucleotide sequence ID" value="NZ_JADKPN010000011.1"/>
</dbReference>
<keyword evidence="1" id="KW-0812">Transmembrane</keyword>
<gene>
    <name evidence="2" type="ORF">ISU07_16635</name>
</gene>
<keyword evidence="3" id="KW-1185">Reference proteome</keyword>
<reference evidence="2" key="1">
    <citation type="submission" date="2020-11" db="EMBL/GenBank/DDBJ databases">
        <title>Nocardioides sp. nov., isolated from Soil of Cynanchum wilfordii Hemsley rhizosphere.</title>
        <authorList>
            <person name="Lee J.-S."/>
            <person name="Suh M.K."/>
            <person name="Kim J.-S."/>
        </authorList>
    </citation>
    <scope>NUCLEOTIDE SEQUENCE</scope>
    <source>
        <strain evidence="2">KCTC 19275</strain>
    </source>
</reference>
<sequence>MSALIPAVFGGFLLLVVVAVVVGWLRAKRRREGFAALAAGRGWTYTEQDQTLLDRFAGAPFGEGEDREASNVLRGTSDGRPFVVFDYRYVTTSTTTDAEGHTRTERHTHPFSVVAVNAGAVMPALSVTPEGMFSRFFGRLTNSDIELESEDFNRAFRVTCPNRRFASDVLHPRMMELVLQWPEMAWRFDADSLLAVRDGSHDIPEIDAKLAALDAILDTVPDFVWKEVRGR</sequence>
<evidence type="ECO:0000256" key="1">
    <source>
        <dbReference type="SAM" id="Phobius"/>
    </source>
</evidence>
<evidence type="ECO:0000313" key="2">
    <source>
        <dbReference type="EMBL" id="MBF4764761.1"/>
    </source>
</evidence>
<feature type="transmembrane region" description="Helical" evidence="1">
    <location>
        <begin position="6"/>
        <end position="25"/>
    </location>
</feature>
<evidence type="ECO:0008006" key="4">
    <source>
        <dbReference type="Google" id="ProtNLM"/>
    </source>
</evidence>
<proteinExistence type="predicted"/>